<feature type="compositionally biased region" description="Basic and acidic residues" evidence="1">
    <location>
        <begin position="285"/>
        <end position="298"/>
    </location>
</feature>
<accession>A0A927BFC0</accession>
<dbReference type="EMBL" id="JACXAD010000024">
    <property type="protein sequence ID" value="MBD2769851.1"/>
    <property type="molecule type" value="Genomic_DNA"/>
</dbReference>
<dbReference type="Proteomes" id="UP000612233">
    <property type="component" value="Unassembled WGS sequence"/>
</dbReference>
<keyword evidence="3" id="KW-1185">Reference proteome</keyword>
<evidence type="ECO:0000256" key="1">
    <source>
        <dbReference type="SAM" id="MobiDB-lite"/>
    </source>
</evidence>
<dbReference type="SUPFAM" id="SSF48371">
    <property type="entry name" value="ARM repeat"/>
    <property type="match status" value="1"/>
</dbReference>
<comment type="caution">
    <text evidence="2">The sequence shown here is derived from an EMBL/GenBank/DDBJ whole genome shotgun (WGS) entry which is preliminary data.</text>
</comment>
<dbReference type="Gene3D" id="1.10.10.1320">
    <property type="entry name" value="Anti-sigma factor, zinc-finger domain"/>
    <property type="match status" value="1"/>
</dbReference>
<name>A0A927BFC0_9BACT</name>
<feature type="region of interest" description="Disordered" evidence="1">
    <location>
        <begin position="273"/>
        <end position="304"/>
    </location>
</feature>
<dbReference type="RefSeq" id="WP_191006662.1">
    <property type="nucleotide sequence ID" value="NZ_JACXAD010000024.1"/>
</dbReference>
<organism evidence="2 3">
    <name type="scientific">Hymenobacter montanus</name>
    <dbReference type="NCBI Taxonomy" id="2771359"/>
    <lineage>
        <taxon>Bacteria</taxon>
        <taxon>Pseudomonadati</taxon>
        <taxon>Bacteroidota</taxon>
        <taxon>Cytophagia</taxon>
        <taxon>Cytophagales</taxon>
        <taxon>Hymenobacteraceae</taxon>
        <taxon>Hymenobacter</taxon>
    </lineage>
</organism>
<dbReference type="InterPro" id="IPR016024">
    <property type="entry name" value="ARM-type_fold"/>
</dbReference>
<evidence type="ECO:0000313" key="3">
    <source>
        <dbReference type="Proteomes" id="UP000612233"/>
    </source>
</evidence>
<gene>
    <name evidence="2" type="ORF">IC235_18330</name>
</gene>
<dbReference type="Gene3D" id="1.25.10.10">
    <property type="entry name" value="Leucine-rich Repeat Variant"/>
    <property type="match status" value="1"/>
</dbReference>
<evidence type="ECO:0000313" key="2">
    <source>
        <dbReference type="EMBL" id="MBD2769851.1"/>
    </source>
</evidence>
<proteinExistence type="predicted"/>
<protein>
    <submittedName>
        <fullName evidence="2">HEAT repeat domain-containing protein</fullName>
    </submittedName>
</protein>
<dbReference type="InterPro" id="IPR041916">
    <property type="entry name" value="Anti_sigma_zinc_sf"/>
</dbReference>
<sequence length="304" mass="33547">MNCERTKEQLVDYLSKQLTETAHADLAAHLVECASCRQELQATQRLWQILGKVPVPAPGPRLRPEFYAMLASFKAEAEAAPDYSLRGLRQWWSGLRIAQPARRLAYSLGLLGVGALGGYWLSGQRQVPAADQQQITALATQVGEMRQVLLLSLIDNPSATERLRAVSYTKELNDPNSRVVSALLSTLNNDPNVNVRLATLEALVPLAQEDATVRLGLVHSLPKQQSPLVQSALADVMVQLQERRSVKPLRELLKQADLDETVKDKIEQTIQTLSNGRPAAPSTPPRHDQTHVYPKPEHAPFAAV</sequence>
<reference evidence="2" key="1">
    <citation type="submission" date="2020-09" db="EMBL/GenBank/DDBJ databases">
        <authorList>
            <person name="Kim M.K."/>
        </authorList>
    </citation>
    <scope>NUCLEOTIDE SEQUENCE</scope>
    <source>
        <strain evidence="2">BT664</strain>
    </source>
</reference>
<dbReference type="InterPro" id="IPR011989">
    <property type="entry name" value="ARM-like"/>
</dbReference>
<dbReference type="AlphaFoldDB" id="A0A927BFC0"/>